<feature type="domain" description="DUF4349" evidence="3">
    <location>
        <begin position="130"/>
        <end position="302"/>
    </location>
</feature>
<feature type="coiled-coil region" evidence="1">
    <location>
        <begin position="187"/>
        <end position="214"/>
    </location>
</feature>
<dbReference type="AlphaFoldDB" id="A0A316DZE4"/>
<feature type="transmembrane region" description="Helical" evidence="2">
    <location>
        <begin position="49"/>
        <end position="68"/>
    </location>
</feature>
<name>A0A316DZE4_9FLAO</name>
<dbReference type="InterPro" id="IPR025645">
    <property type="entry name" value="DUF4349"/>
</dbReference>
<evidence type="ECO:0000259" key="3">
    <source>
        <dbReference type="Pfam" id="PF14257"/>
    </source>
</evidence>
<reference evidence="4 5" key="1">
    <citation type="submission" date="2018-05" db="EMBL/GenBank/DDBJ databases">
        <title>Genomic Encyclopedia of Archaeal and Bacterial Type Strains, Phase II (KMG-II): from individual species to whole genera.</title>
        <authorList>
            <person name="Goeker M."/>
        </authorList>
    </citation>
    <scope>NUCLEOTIDE SEQUENCE [LARGE SCALE GENOMIC DNA]</scope>
    <source>
        <strain evidence="4 5">DSM 23514</strain>
    </source>
</reference>
<evidence type="ECO:0000256" key="2">
    <source>
        <dbReference type="SAM" id="Phobius"/>
    </source>
</evidence>
<accession>A0A316DZE4</accession>
<evidence type="ECO:0000313" key="4">
    <source>
        <dbReference type="EMBL" id="PWK23295.1"/>
    </source>
</evidence>
<dbReference type="Pfam" id="PF14257">
    <property type="entry name" value="DUF4349"/>
    <property type="match status" value="1"/>
</dbReference>
<dbReference type="OrthoDB" id="651340at2"/>
<feature type="transmembrane region" description="Helical" evidence="2">
    <location>
        <begin position="285"/>
        <end position="311"/>
    </location>
</feature>
<comment type="caution">
    <text evidence="4">The sequence shown here is derived from an EMBL/GenBank/DDBJ whole genome shotgun (WGS) entry which is preliminary data.</text>
</comment>
<organism evidence="4 5">
    <name type="scientific">Maribacter polysiphoniae</name>
    <dbReference type="NCBI Taxonomy" id="429344"/>
    <lineage>
        <taxon>Bacteria</taxon>
        <taxon>Pseudomonadati</taxon>
        <taxon>Bacteroidota</taxon>
        <taxon>Flavobacteriia</taxon>
        <taxon>Flavobacteriales</taxon>
        <taxon>Flavobacteriaceae</taxon>
        <taxon>Maribacter</taxon>
    </lineage>
</organism>
<protein>
    <submittedName>
        <fullName evidence="4">Uncharacterized protein DUF4349</fullName>
    </submittedName>
</protein>
<keyword evidence="2" id="KW-0812">Transmembrane</keyword>
<gene>
    <name evidence="4" type="ORF">LX92_02627</name>
</gene>
<keyword evidence="2" id="KW-0472">Membrane</keyword>
<keyword evidence="1" id="KW-0175">Coiled coil</keyword>
<keyword evidence="2" id="KW-1133">Transmembrane helix</keyword>
<dbReference type="EMBL" id="QGGQ01000005">
    <property type="protein sequence ID" value="PWK23295.1"/>
    <property type="molecule type" value="Genomic_DNA"/>
</dbReference>
<sequence length="320" mass="36899">MRTLQNQRDALLIEQGLYLIPCFLSKYQEIHLPHKMTPSNMKTTVKNKIGKLSLVLGIGFIILFAYRLSTEKENSIAPTPLFQQTELLESNLEIRKNYATKRHHVTLGQAPMQVDQKYEKIADIKSTSSVFDRDENQLRKYVSDYNGLIQFENKNGNSGYRSLNLTIGVPPEHFDAIYQQLIQIGTIQAKQITKKDKTNEYKELRAKKMSLEKIRTSLIDLKTEGGRIEEYIQLEDRILEIEQQLQALGVSLGNFDEENEFCTVKFSLTEKKITNTSLTQRITSAFLWTLTTYLQLMLVLLFIAGFSFLTVSTIEKLRKN</sequence>
<evidence type="ECO:0000313" key="5">
    <source>
        <dbReference type="Proteomes" id="UP000245667"/>
    </source>
</evidence>
<dbReference type="Proteomes" id="UP000245667">
    <property type="component" value="Unassembled WGS sequence"/>
</dbReference>
<proteinExistence type="predicted"/>
<evidence type="ECO:0000256" key="1">
    <source>
        <dbReference type="SAM" id="Coils"/>
    </source>
</evidence>